<evidence type="ECO:0000256" key="4">
    <source>
        <dbReference type="ARBA" id="ARBA00023242"/>
    </source>
</evidence>
<sequence length="235" mass="27020">MGSTIRYPYTSEEDKKILRYIIDGHYEDKVKGVLLWKTMEKDNICPGRSWQSLHSRYKSHISKDFNRPIYELNVTEKVLLKAGVASVGNGTSARTGGISNSAEENNEVPTSNQSSKLKSSFYTLNEDRQILHFLLTENFNYSVKGRALWKYMVDQKVCPGRTWESLKTRFLKGICKNLFRPEYSLTPDQIRVIRTSIEVPSVTNQDSSGDTNRRNKNSEASFYTIDMNLSDYDTE</sequence>
<gene>
    <name evidence="8" type="ORF">ABEB36_001167</name>
</gene>
<keyword evidence="5" id="KW-0805">Transcription regulation</keyword>
<feature type="domain" description="TERF2-interacting telomeric protein 1 Myb" evidence="7">
    <location>
        <begin position="122"/>
        <end position="174"/>
    </location>
</feature>
<feature type="domain" description="TERF2-interacting telomeric protein 1 Myb" evidence="7">
    <location>
        <begin position="9"/>
        <end position="62"/>
    </location>
</feature>
<evidence type="ECO:0000256" key="6">
    <source>
        <dbReference type="SAM" id="MobiDB-lite"/>
    </source>
</evidence>
<dbReference type="PANTHER" id="PTHR16466">
    <property type="entry name" value="TELOMERE REPEAT-BINDING FACTOR 2-INTERACTING PROTEIN 1"/>
    <property type="match status" value="1"/>
</dbReference>
<keyword evidence="9" id="KW-1185">Reference proteome</keyword>
<protein>
    <recommendedName>
        <fullName evidence="5">Telomeric repeat-binding factor 2-interacting protein 1</fullName>
        <shortName evidence="5">TERF2-interacting telomeric protein 1</shortName>
    </recommendedName>
    <alternativeName>
        <fullName evidence="5">Repressor/activator protein 1 homolog</fullName>
    </alternativeName>
</protein>
<keyword evidence="4 5" id="KW-0539">Nucleus</keyword>
<dbReference type="PANTHER" id="PTHR16466:SF6">
    <property type="entry name" value="TELOMERIC REPEAT-BINDING FACTOR 2-INTERACTING PROTEIN 1"/>
    <property type="match status" value="1"/>
</dbReference>
<accession>A0ABD1FEJ4</accession>
<feature type="region of interest" description="Disordered" evidence="6">
    <location>
        <begin position="93"/>
        <end position="114"/>
    </location>
</feature>
<reference evidence="8 9" key="1">
    <citation type="submission" date="2024-05" db="EMBL/GenBank/DDBJ databases">
        <title>Genetic variation in Jamaican populations of the coffee berry borer (Hypothenemus hampei).</title>
        <authorList>
            <person name="Errbii M."/>
            <person name="Myrie A."/>
        </authorList>
    </citation>
    <scope>NUCLEOTIDE SEQUENCE [LARGE SCALE GENOMIC DNA]</scope>
    <source>
        <strain evidence="8">JA-Hopewell-2020-01-JO</strain>
        <tissue evidence="8">Whole body</tissue>
    </source>
</reference>
<evidence type="ECO:0000256" key="5">
    <source>
        <dbReference type="RuleBase" id="RU367107"/>
    </source>
</evidence>
<dbReference type="Pfam" id="PF08914">
    <property type="entry name" value="Myb_Rap1"/>
    <property type="match status" value="2"/>
</dbReference>
<keyword evidence="5" id="KW-0010">Activator</keyword>
<dbReference type="InterPro" id="IPR039595">
    <property type="entry name" value="TE2IP/Rap1"/>
</dbReference>
<dbReference type="Proteomes" id="UP001566132">
    <property type="component" value="Unassembled WGS sequence"/>
</dbReference>
<evidence type="ECO:0000313" key="8">
    <source>
        <dbReference type="EMBL" id="KAL1517400.1"/>
    </source>
</evidence>
<organism evidence="8 9">
    <name type="scientific">Hypothenemus hampei</name>
    <name type="common">Coffee berry borer</name>
    <dbReference type="NCBI Taxonomy" id="57062"/>
    <lineage>
        <taxon>Eukaryota</taxon>
        <taxon>Metazoa</taxon>
        <taxon>Ecdysozoa</taxon>
        <taxon>Arthropoda</taxon>
        <taxon>Hexapoda</taxon>
        <taxon>Insecta</taxon>
        <taxon>Pterygota</taxon>
        <taxon>Neoptera</taxon>
        <taxon>Endopterygota</taxon>
        <taxon>Coleoptera</taxon>
        <taxon>Polyphaga</taxon>
        <taxon>Cucujiformia</taxon>
        <taxon>Curculionidae</taxon>
        <taxon>Scolytinae</taxon>
        <taxon>Hypothenemus</taxon>
    </lineage>
</organism>
<keyword evidence="2 5" id="KW-0158">Chromosome</keyword>
<dbReference type="Gene3D" id="1.10.10.60">
    <property type="entry name" value="Homeodomain-like"/>
    <property type="match status" value="2"/>
</dbReference>
<dbReference type="GO" id="GO:0006355">
    <property type="term" value="P:regulation of DNA-templated transcription"/>
    <property type="evidence" value="ECO:0007669"/>
    <property type="project" value="UniProtKB-UniRule"/>
</dbReference>
<dbReference type="GO" id="GO:0010833">
    <property type="term" value="P:telomere maintenance via telomere lengthening"/>
    <property type="evidence" value="ECO:0007669"/>
    <property type="project" value="UniProtKB-UniRule"/>
</dbReference>
<evidence type="ECO:0000256" key="2">
    <source>
        <dbReference type="ARBA" id="ARBA00022454"/>
    </source>
</evidence>
<comment type="subunit">
    <text evidence="5">Homodimer.</text>
</comment>
<dbReference type="SUPFAM" id="SSF46689">
    <property type="entry name" value="Homeodomain-like"/>
    <property type="match status" value="2"/>
</dbReference>
<dbReference type="GO" id="GO:0000781">
    <property type="term" value="C:chromosome, telomeric region"/>
    <property type="evidence" value="ECO:0007669"/>
    <property type="project" value="UniProtKB-SubCell"/>
</dbReference>
<comment type="caution">
    <text evidence="8">The sequence shown here is derived from an EMBL/GenBank/DDBJ whole genome shotgun (WGS) entry which is preliminary data.</text>
</comment>
<name>A0ABD1FEJ4_HYPHA</name>
<keyword evidence="5" id="KW-0804">Transcription</keyword>
<dbReference type="InterPro" id="IPR015010">
    <property type="entry name" value="TERF2IP_Myb"/>
</dbReference>
<comment type="subcellular location">
    <subcellularLocation>
        <location evidence="5">Nucleus</location>
    </subcellularLocation>
    <subcellularLocation>
        <location evidence="5">Chromosome</location>
        <location evidence="5">Telomere</location>
    </subcellularLocation>
</comment>
<dbReference type="EMBL" id="JBDJPC010000001">
    <property type="protein sequence ID" value="KAL1517400.1"/>
    <property type="molecule type" value="Genomic_DNA"/>
</dbReference>
<comment type="function">
    <text evidence="5">Acts both as a regulator of telomere function and as a transcription regulator. Involved in the regulation of telomere length and protection as a component of the shelterin complex (telosome). Does not bind DNA directly: recruited to telomeric double-stranded 5'-TTAGGG-3' repeats via its interaction with terf2. Independently of its function in telomeres, also acts as a transcription regulator: recruited to extratelomeric 5'-TTAGGG-3' sites via its association with terf2 or other factors, and regulates gene expression.</text>
</comment>
<keyword evidence="3 5" id="KW-0779">Telomere</keyword>
<dbReference type="AlphaFoldDB" id="A0ABD1FEJ4"/>
<dbReference type="InterPro" id="IPR009057">
    <property type="entry name" value="Homeodomain-like_sf"/>
</dbReference>
<evidence type="ECO:0000256" key="1">
    <source>
        <dbReference type="ARBA" id="ARBA00010467"/>
    </source>
</evidence>
<comment type="similarity">
    <text evidence="1 5">Belongs to the RAP1 family.</text>
</comment>
<evidence type="ECO:0000259" key="7">
    <source>
        <dbReference type="Pfam" id="PF08914"/>
    </source>
</evidence>
<evidence type="ECO:0000256" key="3">
    <source>
        <dbReference type="ARBA" id="ARBA00022895"/>
    </source>
</evidence>
<dbReference type="GO" id="GO:0005634">
    <property type="term" value="C:nucleus"/>
    <property type="evidence" value="ECO:0007669"/>
    <property type="project" value="UniProtKB-SubCell"/>
</dbReference>
<proteinExistence type="inferred from homology"/>
<evidence type="ECO:0000313" key="9">
    <source>
        <dbReference type="Proteomes" id="UP001566132"/>
    </source>
</evidence>